<dbReference type="NCBIfam" id="TIGR01633">
    <property type="entry name" value="phi3626_gp14_N"/>
    <property type="match status" value="1"/>
</dbReference>
<name>A0AAW9NNY0_9BACL</name>
<reference evidence="1 2" key="1">
    <citation type="submission" date="2023-03" db="EMBL/GenBank/DDBJ databases">
        <title>Bacillus Genome Sequencing.</title>
        <authorList>
            <person name="Dunlap C."/>
        </authorList>
    </citation>
    <scope>NUCLEOTIDE SEQUENCE [LARGE SCALE GENOMIC DNA]</scope>
    <source>
        <strain evidence="1 2">B-59205</strain>
    </source>
</reference>
<sequence length="199" mass="23465">MLESTHFIYDGTSSQEMGVTIGWSNGNLYNEIFLPQRQIIEKKIANNNEPYFQRVEHAPLSFKLSFYLENWLNDQDIRKIARWLFQPYYKPLVFDSNPNRVFYALVEGDSTLIHNGLHQGHVELTIRCNSPYSYSHEHRFEHLKFRETDKGRHIVENISSFHDGSLNNMTVTSNGLTIEKIDNSWGSLYFEQKKWSEIQ</sequence>
<dbReference type="Gene3D" id="2.40.30.200">
    <property type="match status" value="1"/>
</dbReference>
<proteinExistence type="predicted"/>
<comment type="caution">
    <text evidence="1">The sequence shown here is derived from an EMBL/GenBank/DDBJ whole genome shotgun (WGS) entry which is preliminary data.</text>
</comment>
<evidence type="ECO:0000313" key="2">
    <source>
        <dbReference type="Proteomes" id="UP001344888"/>
    </source>
</evidence>
<dbReference type="AlphaFoldDB" id="A0AAW9NNY0"/>
<dbReference type="Proteomes" id="UP001344888">
    <property type="component" value="Unassembled WGS sequence"/>
</dbReference>
<evidence type="ECO:0000313" key="1">
    <source>
        <dbReference type="EMBL" id="MEC1179192.1"/>
    </source>
</evidence>
<dbReference type="InterPro" id="IPR006520">
    <property type="entry name" value="Dit_BPSPP_N"/>
</dbReference>
<dbReference type="RefSeq" id="WP_326123685.1">
    <property type="nucleotide sequence ID" value="NZ_JARSFG010000016.1"/>
</dbReference>
<gene>
    <name evidence="1" type="ORF">P9B03_11915</name>
</gene>
<organism evidence="1 2">
    <name type="scientific">Metasolibacillus meyeri</name>
    <dbReference type="NCBI Taxonomy" id="1071052"/>
    <lineage>
        <taxon>Bacteria</taxon>
        <taxon>Bacillati</taxon>
        <taxon>Bacillota</taxon>
        <taxon>Bacilli</taxon>
        <taxon>Bacillales</taxon>
        <taxon>Caryophanaceae</taxon>
        <taxon>Metasolibacillus</taxon>
    </lineage>
</organism>
<dbReference type="EMBL" id="JARSFG010000016">
    <property type="protein sequence ID" value="MEC1179192.1"/>
    <property type="molecule type" value="Genomic_DNA"/>
</dbReference>
<keyword evidence="2" id="KW-1185">Reference proteome</keyword>
<protein>
    <submittedName>
        <fullName evidence="1">Phage tail family protein</fullName>
    </submittedName>
</protein>
<accession>A0AAW9NNY0</accession>